<accession>A0A813HBR0</accession>
<evidence type="ECO:0000256" key="6">
    <source>
        <dbReference type="ARBA" id="ARBA00022807"/>
    </source>
</evidence>
<feature type="region of interest" description="Disordered" evidence="7">
    <location>
        <begin position="132"/>
        <end position="173"/>
    </location>
</feature>
<reference evidence="8" key="1">
    <citation type="submission" date="2021-02" db="EMBL/GenBank/DDBJ databases">
        <authorList>
            <person name="Dougan E. K."/>
            <person name="Rhodes N."/>
            <person name="Thang M."/>
            <person name="Chan C."/>
        </authorList>
    </citation>
    <scope>NUCLEOTIDE SEQUENCE</scope>
</reference>
<dbReference type="GO" id="GO:0004843">
    <property type="term" value="F:cysteine-type deubiquitinase activity"/>
    <property type="evidence" value="ECO:0007669"/>
    <property type="project" value="UniProtKB-EC"/>
</dbReference>
<feature type="region of interest" description="Disordered" evidence="7">
    <location>
        <begin position="379"/>
        <end position="398"/>
    </location>
</feature>
<dbReference type="Gene3D" id="3.30.200.60">
    <property type="entry name" value="Peptidase C65 Otubain, subdomain 1"/>
    <property type="match status" value="1"/>
</dbReference>
<comment type="caution">
    <text evidence="8">The sequence shown here is derived from an EMBL/GenBank/DDBJ whole genome shotgun (WGS) entry which is preliminary data.</text>
</comment>
<dbReference type="SUPFAM" id="SSF54001">
    <property type="entry name" value="Cysteine proteinases"/>
    <property type="match status" value="1"/>
</dbReference>
<feature type="region of interest" description="Disordered" evidence="7">
    <location>
        <begin position="297"/>
        <end position="335"/>
    </location>
</feature>
<dbReference type="AlphaFoldDB" id="A0A813HBR0"/>
<evidence type="ECO:0000256" key="4">
    <source>
        <dbReference type="ARBA" id="ARBA00022786"/>
    </source>
</evidence>
<dbReference type="PANTHER" id="PTHR12931:SF15">
    <property type="entry name" value="UBIQUITIN THIOESTERASE OTUBAIN-LIKE"/>
    <property type="match status" value="1"/>
</dbReference>
<feature type="non-terminal residue" evidence="8">
    <location>
        <position position="736"/>
    </location>
</feature>
<dbReference type="Gene3D" id="1.20.1300.20">
    <property type="entry name" value="Peptidase C65 Otubain, subdomain 2"/>
    <property type="match status" value="1"/>
</dbReference>
<dbReference type="GO" id="GO:0006508">
    <property type="term" value="P:proteolysis"/>
    <property type="evidence" value="ECO:0007669"/>
    <property type="project" value="UniProtKB-KW"/>
</dbReference>
<evidence type="ECO:0000256" key="2">
    <source>
        <dbReference type="ARBA" id="ARBA00012759"/>
    </source>
</evidence>
<dbReference type="GO" id="GO:0071108">
    <property type="term" value="P:protein K48-linked deubiquitination"/>
    <property type="evidence" value="ECO:0007669"/>
    <property type="project" value="TreeGrafter"/>
</dbReference>
<dbReference type="EMBL" id="CAJNNV010031287">
    <property type="protein sequence ID" value="CAE8635455.1"/>
    <property type="molecule type" value="Genomic_DNA"/>
</dbReference>
<dbReference type="InterPro" id="IPR042467">
    <property type="entry name" value="Peptidase_C65_otubain_sub2"/>
</dbReference>
<keyword evidence="6" id="KW-0788">Thiol protease</keyword>
<feature type="compositionally biased region" description="Acidic residues" evidence="7">
    <location>
        <begin position="137"/>
        <end position="147"/>
    </location>
</feature>
<keyword evidence="3" id="KW-0645">Protease</keyword>
<name>A0A813HBR0_POLGL</name>
<sequence length="736" mass="82682">SRSKSELMKTRNLKELMNEIQPSREYFQARKALMDRRDLLRAELTKTLADVDRHTISAANAKEVLGETKFEQFYEGYLEFMAGDTAHLPEDALEVDDELWTQITKDWLQTKSDLAKLAPVIRKEVGGLPTLEKFGLDADEDSDEEDGANAKNGDDEEQEADFQNHDRKLDVEPVDERLKSRQDYFQELNNAWLPWMEEHTERLSPELRSLDWREEEDHAGVSPVEGSKRQQVEEVEVEVDLDAGEQGFAEDLRFRDLVEAPEEPEDEEVLALGAQAEIWSRDQILADQNGNPVLRPTAMSDLGSGPPTSMESLAAGMGSEPALPMDSASEPRKSMATATDPLWAQEQERQPCNIPSPGAGGNTLKTQTLRDDPLWAQGKERQPCNIPTLGAGGNTLKTQTLRDDPLWAQGKGRSGNPAMFPHWAQEATYSKHKPRETTLHGHKGRQKAVMKTVTLNAMQDGLSPRQDRADEPERYAVHDSGPSALQNACFGVMAGGEEVIFDEGDGRSDEVLPFPSQPRGSDAPNIGLRRSMEALKDECRFNAGKLQKVNSLAKAYGHWRPVRGDGNCYYRTVIYGCLEVMLADESPKRIEQLLETFKKVSYKNAKEQNAHEQMLKIIRSFEDQEQLELWVSQDLILDQALIRACRQLVRMFLMQRAHEQSPSGLTYEQLVRALDSTYSSMEDFCRLVVDPLGRDAETLALDALPQMLGIGLRLWILDRRDEVGLVSLDTPGPAGQ</sequence>
<dbReference type="InterPro" id="IPR019400">
    <property type="entry name" value="Peptidase_C65_otubain"/>
</dbReference>
<dbReference type="GO" id="GO:0005634">
    <property type="term" value="C:nucleus"/>
    <property type="evidence" value="ECO:0007669"/>
    <property type="project" value="TreeGrafter"/>
</dbReference>
<keyword evidence="4" id="KW-0833">Ubl conjugation pathway</keyword>
<evidence type="ECO:0000256" key="5">
    <source>
        <dbReference type="ARBA" id="ARBA00022801"/>
    </source>
</evidence>
<dbReference type="GO" id="GO:0043130">
    <property type="term" value="F:ubiquitin binding"/>
    <property type="evidence" value="ECO:0007669"/>
    <property type="project" value="TreeGrafter"/>
</dbReference>
<dbReference type="OrthoDB" id="18915at2759"/>
<dbReference type="InterPro" id="IPR038765">
    <property type="entry name" value="Papain-like_cys_pep_sf"/>
</dbReference>
<evidence type="ECO:0000256" key="7">
    <source>
        <dbReference type="SAM" id="MobiDB-lite"/>
    </source>
</evidence>
<evidence type="ECO:0000313" key="8">
    <source>
        <dbReference type="EMBL" id="CAE8635455.1"/>
    </source>
</evidence>
<comment type="catalytic activity">
    <reaction evidence="1">
        <text>Thiol-dependent hydrolysis of ester, thioester, amide, peptide and isopeptide bonds formed by the C-terminal Gly of ubiquitin (a 76-residue protein attached to proteins as an intracellular targeting signal).</text>
        <dbReference type="EC" id="3.4.19.12"/>
    </reaction>
</comment>
<evidence type="ECO:0000256" key="3">
    <source>
        <dbReference type="ARBA" id="ARBA00022670"/>
    </source>
</evidence>
<proteinExistence type="predicted"/>
<feature type="region of interest" description="Disordered" evidence="7">
    <location>
        <begin position="347"/>
        <end position="366"/>
    </location>
</feature>
<evidence type="ECO:0000313" key="9">
    <source>
        <dbReference type="Proteomes" id="UP000654075"/>
    </source>
</evidence>
<feature type="compositionally biased region" description="Basic and acidic residues" evidence="7">
    <location>
        <begin position="162"/>
        <end position="173"/>
    </location>
</feature>
<dbReference type="Proteomes" id="UP000654075">
    <property type="component" value="Unassembled WGS sequence"/>
</dbReference>
<keyword evidence="5" id="KW-0378">Hydrolase</keyword>
<keyword evidence="9" id="KW-1185">Reference proteome</keyword>
<organism evidence="8 9">
    <name type="scientific">Polarella glacialis</name>
    <name type="common">Dinoflagellate</name>
    <dbReference type="NCBI Taxonomy" id="89957"/>
    <lineage>
        <taxon>Eukaryota</taxon>
        <taxon>Sar</taxon>
        <taxon>Alveolata</taxon>
        <taxon>Dinophyceae</taxon>
        <taxon>Suessiales</taxon>
        <taxon>Suessiaceae</taxon>
        <taxon>Polarella</taxon>
    </lineage>
</organism>
<dbReference type="InterPro" id="IPR042468">
    <property type="entry name" value="Peptidase_C65_otubain_sub1"/>
</dbReference>
<dbReference type="EC" id="3.4.19.12" evidence="2"/>
<dbReference type="CDD" id="cd22749">
    <property type="entry name" value="Otubain_C65"/>
    <property type="match status" value="1"/>
</dbReference>
<gene>
    <name evidence="8" type="ORF">PGLA1383_LOCUS51051</name>
</gene>
<protein>
    <recommendedName>
        <fullName evidence="2">ubiquitinyl hydrolase 1</fullName>
        <ecNumber evidence="2">3.4.19.12</ecNumber>
    </recommendedName>
</protein>
<feature type="non-terminal residue" evidence="8">
    <location>
        <position position="1"/>
    </location>
</feature>
<dbReference type="PANTHER" id="PTHR12931">
    <property type="entry name" value="UBIQUITIN THIOLESTERASE PROTEIN OTUB"/>
    <property type="match status" value="1"/>
</dbReference>
<evidence type="ECO:0000256" key="1">
    <source>
        <dbReference type="ARBA" id="ARBA00000707"/>
    </source>
</evidence>
<dbReference type="Pfam" id="PF10275">
    <property type="entry name" value="Peptidase_C65"/>
    <property type="match status" value="1"/>
</dbReference>